<protein>
    <submittedName>
        <fullName evidence="1">Uncharacterized protein</fullName>
    </submittedName>
</protein>
<accession>E6PTE4</accession>
<evidence type="ECO:0000313" key="1">
    <source>
        <dbReference type="EMBL" id="CBH98201.1"/>
    </source>
</evidence>
<dbReference type="AlphaFoldDB" id="E6PTE4"/>
<name>E6PTE4_9ZZZZ</name>
<sequence length="265" mass="29487">MTLLNSLTTNSRTVTRNEYGGLQIQTYLSAGENTALRALLSRAVNADLLPEPYVERSKREFESLNHHIYDVLVAEESVIAVVVLALSYWKDLRKERTRIQKTYFLIQCACDDGVKVTELDGRTCAKRAKNAPALGQLTRHYLGLEPVKCATPYVETRIGYKVVAKTPDGTLVSAFDGSIYKPEVWRSEAAQDDHGGGFYYYESEGLARETTRQGVTFARCVSEGKTLVLCAVEVAGRVVEYDSGKRAASRLRILHEIGQVAIDDE</sequence>
<organism evidence="1">
    <name type="scientific">mine drainage metagenome</name>
    <dbReference type="NCBI Taxonomy" id="410659"/>
    <lineage>
        <taxon>unclassified sequences</taxon>
        <taxon>metagenomes</taxon>
        <taxon>ecological metagenomes</taxon>
    </lineage>
</organism>
<gene>
    <name evidence="1" type="ORF">CARN2_3677</name>
</gene>
<reference evidence="1" key="1">
    <citation type="submission" date="2009-10" db="EMBL/GenBank/DDBJ databases">
        <title>Diversity of trophic interactions inside an arsenic-rich microbial ecosystem.</title>
        <authorList>
            <person name="Bertin P.N."/>
            <person name="Heinrich-Salmeron A."/>
            <person name="Pelletier E."/>
            <person name="Goulhen-Chollet F."/>
            <person name="Arsene-Ploetze F."/>
            <person name="Gallien S."/>
            <person name="Calteau A."/>
            <person name="Vallenet D."/>
            <person name="Casiot C."/>
            <person name="Chane-Woon-Ming B."/>
            <person name="Giloteaux L."/>
            <person name="Barakat M."/>
            <person name="Bonnefoy V."/>
            <person name="Bruneel O."/>
            <person name="Chandler M."/>
            <person name="Cleiss J."/>
            <person name="Duran R."/>
            <person name="Elbaz-Poulichet F."/>
            <person name="Fonknechten N."/>
            <person name="Lauga B."/>
            <person name="Mornico D."/>
            <person name="Ortet P."/>
            <person name="Schaeffer C."/>
            <person name="Siguier P."/>
            <person name="Alexander Thil Smith A."/>
            <person name="Van Dorsselaer A."/>
            <person name="Weissenbach J."/>
            <person name="Medigue C."/>
            <person name="Le Paslier D."/>
        </authorList>
    </citation>
    <scope>NUCLEOTIDE SEQUENCE</scope>
</reference>
<comment type="caution">
    <text evidence="1">The sequence shown here is derived from an EMBL/GenBank/DDBJ whole genome shotgun (WGS) entry which is preliminary data.</text>
</comment>
<dbReference type="EMBL" id="CABM01000049">
    <property type="protein sequence ID" value="CBH98201.1"/>
    <property type="molecule type" value="Genomic_DNA"/>
</dbReference>
<proteinExistence type="predicted"/>